<protein>
    <submittedName>
        <fullName evidence="1">Uncharacterized protein</fullName>
    </submittedName>
</protein>
<gene>
    <name evidence="1" type="ORF">IE979_29430</name>
</gene>
<sequence>MSDFVQRSAANFATQGISPDAAQTAALKSFRAGAAGGANPRPFPMLSTSS</sequence>
<reference evidence="1" key="1">
    <citation type="submission" date="2020-07" db="EMBL/GenBank/DDBJ databases">
        <title>Clinical and genomic characterization of carbapenemase-producing Enterobacterales causing secondary infections during the COVID-19 crisis at a New York City hospital.</title>
        <authorList>
            <person name="Gomez-Simmonds A."/>
            <person name="Annavajhala M.K."/>
            <person name="Uhlemann A.-C."/>
        </authorList>
    </citation>
    <scope>NUCLEOTIDE SEQUENCE</scope>
    <source>
        <strain evidence="1">KP1827</strain>
    </source>
</reference>
<evidence type="ECO:0000313" key="1">
    <source>
        <dbReference type="EMBL" id="MBD3716594.1"/>
    </source>
</evidence>
<proteinExistence type="predicted"/>
<dbReference type="AlphaFoldDB" id="A0A927DSC5"/>
<comment type="caution">
    <text evidence="1">The sequence shown here is derived from an EMBL/GenBank/DDBJ whole genome shotgun (WGS) entry which is preliminary data.</text>
</comment>
<dbReference type="EMBL" id="JACXSW010000013">
    <property type="protein sequence ID" value="MBD3716594.1"/>
    <property type="molecule type" value="Genomic_DNA"/>
</dbReference>
<dbReference type="Proteomes" id="UP000639195">
    <property type="component" value="Unassembled WGS sequence"/>
</dbReference>
<evidence type="ECO:0000313" key="2">
    <source>
        <dbReference type="Proteomes" id="UP000639195"/>
    </source>
</evidence>
<name>A0A927DSC5_KLEPN</name>
<accession>A0A927DSC5</accession>
<organism evidence="1 2">
    <name type="scientific">Klebsiella pneumoniae</name>
    <dbReference type="NCBI Taxonomy" id="573"/>
    <lineage>
        <taxon>Bacteria</taxon>
        <taxon>Pseudomonadati</taxon>
        <taxon>Pseudomonadota</taxon>
        <taxon>Gammaproteobacteria</taxon>
        <taxon>Enterobacterales</taxon>
        <taxon>Enterobacteriaceae</taxon>
        <taxon>Klebsiella/Raoultella group</taxon>
        <taxon>Klebsiella</taxon>
        <taxon>Klebsiella pneumoniae complex</taxon>
    </lineage>
</organism>